<sequence length="561" mass="62156">MLNKRRFLTSALILSFALSSFALDRLSLIPPDHPVYIRVSNIPEFITRLKKSPLGQLWADPQFQDFAGYPDEQNWMNLLYADESEAYKQITLDQFKMLNGELIVGVNPDTMDVSIIAAISPEDYARSQEQDEKLKAMQEDPFEIIHDEFQGVKLTRHIRNGGTEEEDSSWQAHLADTMLIGSSREWLERSIIQLKKEAPGTPSGSPTLNLKLNIARIIEKAAENMEDKSPTQPGAPDKKALVAALGLTGVEDCLVTLRLDEDKMVSDSTLNIIDLTKGLFALMDMQPSSLPTVTFIPEDISSIEVGRIDLLGLWREVPNIIAAISPGGRMQFDMIAGMIQQQAQVDLGQDLLSNLGTQYISFSSADPATTQQVGVVGIELKDSYAFQTALETALAAPALQPQVATLLKAELFLEHTIYTVQNQQPGSEPIAFSIAANRFFYGPPNVIRRVIRTQSSVDTAHTSFESSPLVRGLRRHTPPGAFGFRAIDWKQQMESILKQLTQPAVLAAFKKGFIEGSDGSMELPDLGKLPPAEHLASFFNTTYQYSEKTGNGLHQRVTTQY</sequence>
<proteinExistence type="predicted"/>
<keyword evidence="1" id="KW-0732">Signal</keyword>
<evidence type="ECO:0000313" key="3">
    <source>
        <dbReference type="Proteomes" id="UP000464954"/>
    </source>
</evidence>
<dbReference type="EMBL" id="CP047593">
    <property type="protein sequence ID" value="QHI69299.1"/>
    <property type="molecule type" value="Genomic_DNA"/>
</dbReference>
<dbReference type="AlphaFoldDB" id="A0A6P1M382"/>
<gene>
    <name evidence="2" type="ORF">GT409_07495</name>
</gene>
<evidence type="ECO:0000313" key="2">
    <source>
        <dbReference type="EMBL" id="QHI69299.1"/>
    </source>
</evidence>
<evidence type="ECO:0000256" key="1">
    <source>
        <dbReference type="SAM" id="SignalP"/>
    </source>
</evidence>
<feature type="chain" id="PRO_5026703695" description="DUF3352 domain-containing protein" evidence="1">
    <location>
        <begin position="23"/>
        <end position="561"/>
    </location>
</feature>
<dbReference type="RefSeq" id="WP_160628481.1">
    <property type="nucleotide sequence ID" value="NZ_CP047593.1"/>
</dbReference>
<evidence type="ECO:0008006" key="4">
    <source>
        <dbReference type="Google" id="ProtNLM"/>
    </source>
</evidence>
<dbReference type="Proteomes" id="UP000464954">
    <property type="component" value="Chromosome"/>
</dbReference>
<dbReference type="KEGG" id="taer:GT409_07495"/>
<name>A0A6P1M382_9BACT</name>
<organism evidence="2 3">
    <name type="scientific">Tichowtungia aerotolerans</name>
    <dbReference type="NCBI Taxonomy" id="2697043"/>
    <lineage>
        <taxon>Bacteria</taxon>
        <taxon>Pseudomonadati</taxon>
        <taxon>Kiritimatiellota</taxon>
        <taxon>Tichowtungiia</taxon>
        <taxon>Tichowtungiales</taxon>
        <taxon>Tichowtungiaceae</taxon>
        <taxon>Tichowtungia</taxon>
    </lineage>
</organism>
<protein>
    <recommendedName>
        <fullName evidence="4">DUF3352 domain-containing protein</fullName>
    </recommendedName>
</protein>
<feature type="signal peptide" evidence="1">
    <location>
        <begin position="1"/>
        <end position="22"/>
    </location>
</feature>
<accession>A0A6P1M382</accession>
<keyword evidence="3" id="KW-1185">Reference proteome</keyword>
<reference evidence="2 3" key="1">
    <citation type="submission" date="2020-01" db="EMBL/GenBank/DDBJ databases">
        <title>Ponticoccus aerotolerans gen. nov., sp. nov., an anaerobic bacterium and proposal of Ponticoccusceae fam. nov., Ponticoccusles ord. nov. and Ponticoccuse classis nov. in the phylum Kiritimatiellaeota.</title>
        <authorList>
            <person name="Zhou L.Y."/>
            <person name="Du Z.J."/>
        </authorList>
    </citation>
    <scope>NUCLEOTIDE SEQUENCE [LARGE SCALE GENOMIC DNA]</scope>
    <source>
        <strain evidence="2 3">S-5007</strain>
    </source>
</reference>